<dbReference type="InterPro" id="IPR009739">
    <property type="entry name" value="LprI-like_N"/>
</dbReference>
<sequence length="133" mass="15549">MKQSISILFLLVTTTFSFAQNKIDQDLEKCLSQRNSTAGQVSCVSSARDSWDKELNKSYLSLSQKLSKTGKSELVEAQRNWMKFRDSEFKLIDKYYFGVKKGTLFYVIAENKKLEIVKERALQLKEYDEQFDY</sequence>
<dbReference type="Proteomes" id="UP000028623">
    <property type="component" value="Unassembled WGS sequence"/>
</dbReference>
<organism evidence="3 4">
    <name type="scientific">Epilithonimonas lactis</name>
    <dbReference type="NCBI Taxonomy" id="421072"/>
    <lineage>
        <taxon>Bacteria</taxon>
        <taxon>Pseudomonadati</taxon>
        <taxon>Bacteroidota</taxon>
        <taxon>Flavobacteriia</taxon>
        <taxon>Flavobacteriales</taxon>
        <taxon>Weeksellaceae</taxon>
        <taxon>Chryseobacterium group</taxon>
        <taxon>Epilithonimonas</taxon>
    </lineage>
</organism>
<dbReference type="STRING" id="421072.SAMN04488097_1151"/>
<comment type="caution">
    <text evidence="3">The sequence shown here is derived from an EMBL/GenBank/DDBJ whole genome shotgun (WGS) entry which is preliminary data.</text>
</comment>
<feature type="signal peptide" evidence="1">
    <location>
        <begin position="1"/>
        <end position="19"/>
    </location>
</feature>
<proteinExistence type="predicted"/>
<evidence type="ECO:0000259" key="2">
    <source>
        <dbReference type="Pfam" id="PF07007"/>
    </source>
</evidence>
<evidence type="ECO:0000313" key="4">
    <source>
        <dbReference type="Proteomes" id="UP000028623"/>
    </source>
</evidence>
<dbReference type="PANTHER" id="PTHR39176:SF1">
    <property type="entry name" value="PERIPLASMIC PROTEIN"/>
    <property type="match status" value="1"/>
</dbReference>
<reference evidence="3 4" key="1">
    <citation type="submission" date="2014-07" db="EMBL/GenBank/DDBJ databases">
        <title>Epilithonimonas lactis LMG 22401 Genome.</title>
        <authorList>
            <person name="Pipes S.E."/>
            <person name="Stropko S.J."/>
        </authorList>
    </citation>
    <scope>NUCLEOTIDE SEQUENCE [LARGE SCALE GENOMIC DNA]</scope>
    <source>
        <strain evidence="3 4">LMG 24401</strain>
    </source>
</reference>
<dbReference type="Pfam" id="PF07007">
    <property type="entry name" value="LprI"/>
    <property type="match status" value="1"/>
</dbReference>
<gene>
    <name evidence="3" type="ORF">IO89_00985</name>
</gene>
<evidence type="ECO:0000256" key="1">
    <source>
        <dbReference type="SAM" id="SignalP"/>
    </source>
</evidence>
<evidence type="ECO:0000313" key="3">
    <source>
        <dbReference type="EMBL" id="KFC23203.1"/>
    </source>
</evidence>
<dbReference type="AlphaFoldDB" id="A0A085BL58"/>
<accession>A0A085BL58</accession>
<dbReference type="RefSeq" id="WP_034972921.1">
    <property type="nucleotide sequence ID" value="NZ_FOFI01000002.1"/>
</dbReference>
<dbReference type="OrthoDB" id="7340239at2"/>
<feature type="domain" description="Lysozyme inhibitor LprI-like N-terminal" evidence="2">
    <location>
        <begin position="33"/>
        <end position="124"/>
    </location>
</feature>
<name>A0A085BL58_9FLAO</name>
<protein>
    <recommendedName>
        <fullName evidence="2">Lysozyme inhibitor LprI-like N-terminal domain-containing protein</fullName>
    </recommendedName>
</protein>
<dbReference type="eggNOG" id="COG3755">
    <property type="taxonomic scope" value="Bacteria"/>
</dbReference>
<keyword evidence="1" id="KW-0732">Signal</keyword>
<feature type="chain" id="PRO_5001787289" description="Lysozyme inhibitor LprI-like N-terminal domain-containing protein" evidence="1">
    <location>
        <begin position="20"/>
        <end position="133"/>
    </location>
</feature>
<keyword evidence="4" id="KW-1185">Reference proteome</keyword>
<dbReference type="EMBL" id="JPLY01000001">
    <property type="protein sequence ID" value="KFC23203.1"/>
    <property type="molecule type" value="Genomic_DNA"/>
</dbReference>
<dbReference type="Gene3D" id="1.20.1270.180">
    <property type="match status" value="1"/>
</dbReference>
<dbReference type="PANTHER" id="PTHR39176">
    <property type="entry name" value="PERIPLASMIC PROTEIN-RELATED"/>
    <property type="match status" value="1"/>
</dbReference>